<dbReference type="PaxDb" id="1198114-AciX9_3516"/>
<reference evidence="4" key="1">
    <citation type="submission" date="2011-01" db="EMBL/GenBank/DDBJ databases">
        <title>Complete sequence of chromosome of Acidobacterium sp. MP5ACTX9.</title>
        <authorList>
            <consortium name="US DOE Joint Genome Institute"/>
            <person name="Lucas S."/>
            <person name="Copeland A."/>
            <person name="Lapidus A."/>
            <person name="Cheng J.-F."/>
            <person name="Goodwin L."/>
            <person name="Pitluck S."/>
            <person name="Teshima H."/>
            <person name="Detter J.C."/>
            <person name="Han C."/>
            <person name="Tapia R."/>
            <person name="Land M."/>
            <person name="Hauser L."/>
            <person name="Kyrpides N."/>
            <person name="Ivanova N."/>
            <person name="Ovchinnikova G."/>
            <person name="Pagani I."/>
            <person name="Rawat S.R."/>
            <person name="Mannisto M."/>
            <person name="Haggblom M.M."/>
            <person name="Woyke T."/>
        </authorList>
    </citation>
    <scope>NUCLEOTIDE SEQUENCE [LARGE SCALE GENOMIC DNA]</scope>
    <source>
        <strain evidence="4">MP5ACTX9</strain>
    </source>
</reference>
<dbReference type="RefSeq" id="WP_013581832.1">
    <property type="nucleotide sequence ID" value="NC_015064.1"/>
</dbReference>
<name>E8X413_GRATM</name>
<dbReference type="eggNOG" id="COG4319">
    <property type="taxonomic scope" value="Bacteria"/>
</dbReference>
<dbReference type="EMBL" id="CP002480">
    <property type="protein sequence ID" value="ADW70521.1"/>
    <property type="molecule type" value="Genomic_DNA"/>
</dbReference>
<evidence type="ECO:0000256" key="1">
    <source>
        <dbReference type="SAM" id="SignalP"/>
    </source>
</evidence>
<dbReference type="OrthoDB" id="120856at2"/>
<dbReference type="Pfam" id="PF14534">
    <property type="entry name" value="DUF4440"/>
    <property type="match status" value="1"/>
</dbReference>
<feature type="signal peptide" evidence="1">
    <location>
        <begin position="1"/>
        <end position="21"/>
    </location>
</feature>
<feature type="chain" id="PRO_5003234341" description="DUF4440 domain-containing protein" evidence="1">
    <location>
        <begin position="22"/>
        <end position="155"/>
    </location>
</feature>
<dbReference type="InterPro" id="IPR027843">
    <property type="entry name" value="DUF4440"/>
</dbReference>
<evidence type="ECO:0000313" key="4">
    <source>
        <dbReference type="Proteomes" id="UP000000343"/>
    </source>
</evidence>
<protein>
    <recommendedName>
        <fullName evidence="2">DUF4440 domain-containing protein</fullName>
    </recommendedName>
</protein>
<keyword evidence="1" id="KW-0732">Signal</keyword>
<keyword evidence="4" id="KW-1185">Reference proteome</keyword>
<evidence type="ECO:0000259" key="2">
    <source>
        <dbReference type="Pfam" id="PF14534"/>
    </source>
</evidence>
<dbReference type="Proteomes" id="UP000000343">
    <property type="component" value="Chromosome"/>
</dbReference>
<dbReference type="STRING" id="1198114.AciX9_3516"/>
<dbReference type="HOGENOM" id="CLU_132147_1_0_0"/>
<dbReference type="InterPro" id="IPR032710">
    <property type="entry name" value="NTF2-like_dom_sf"/>
</dbReference>
<dbReference type="Gene3D" id="3.10.450.50">
    <property type="match status" value="1"/>
</dbReference>
<dbReference type="AlphaFoldDB" id="E8X413"/>
<evidence type="ECO:0000313" key="3">
    <source>
        <dbReference type="EMBL" id="ADW70521.1"/>
    </source>
</evidence>
<accession>E8X413</accession>
<dbReference type="KEGG" id="acm:AciX9_3516"/>
<organism evidence="4">
    <name type="scientific">Granulicella tundricola (strain ATCC BAA-1859 / DSM 23138 / MP5ACTX9)</name>
    <dbReference type="NCBI Taxonomy" id="1198114"/>
    <lineage>
        <taxon>Bacteria</taxon>
        <taxon>Pseudomonadati</taxon>
        <taxon>Acidobacteriota</taxon>
        <taxon>Terriglobia</taxon>
        <taxon>Terriglobales</taxon>
        <taxon>Acidobacteriaceae</taxon>
        <taxon>Granulicella</taxon>
    </lineage>
</organism>
<proteinExistence type="predicted"/>
<sequence>MKTLFLLALILCLPLAPAVRAQDKGPDQLRTLSHDELAIIKVLNAQEKAWNRGDIDSYVTGYKNAPDILFVGAQVSHGYAQMVSDYRHNYPNRDAMGTLTFADLEPRLLDEKFAVVLGKYHLDRNKKAGGPADGIFSLIFEKTEGGWKIIVDHTT</sequence>
<feature type="domain" description="DUF4440" evidence="2">
    <location>
        <begin position="39"/>
        <end position="149"/>
    </location>
</feature>
<dbReference type="SUPFAM" id="SSF54427">
    <property type="entry name" value="NTF2-like"/>
    <property type="match status" value="1"/>
</dbReference>
<gene>
    <name evidence="3" type="ordered locus">AciX9_3516</name>
</gene>